<organism evidence="9 10">
    <name type="scientific">Sulfuriroseicoccus oceanibius</name>
    <dbReference type="NCBI Taxonomy" id="2707525"/>
    <lineage>
        <taxon>Bacteria</taxon>
        <taxon>Pseudomonadati</taxon>
        <taxon>Verrucomicrobiota</taxon>
        <taxon>Verrucomicrobiia</taxon>
        <taxon>Verrucomicrobiales</taxon>
        <taxon>Verrucomicrobiaceae</taxon>
        <taxon>Sulfuriroseicoccus</taxon>
    </lineage>
</organism>
<dbReference type="InterPro" id="IPR058627">
    <property type="entry name" value="MdtA-like_C"/>
</dbReference>
<dbReference type="RefSeq" id="WP_164363844.1">
    <property type="nucleotide sequence ID" value="NZ_CP066776.1"/>
</dbReference>
<dbReference type="PANTHER" id="PTHR30158">
    <property type="entry name" value="ACRA/E-RELATED COMPONENT OF DRUG EFFLUX TRANSPORTER"/>
    <property type="match status" value="1"/>
</dbReference>
<keyword evidence="3" id="KW-0175">Coiled coil</keyword>
<dbReference type="PANTHER" id="PTHR30158:SF10">
    <property type="entry name" value="CATION EFFLUX PUMP"/>
    <property type="match status" value="1"/>
</dbReference>
<dbReference type="Gene3D" id="1.10.287.470">
    <property type="entry name" value="Helix hairpin bin"/>
    <property type="match status" value="1"/>
</dbReference>
<dbReference type="PROSITE" id="PS51257">
    <property type="entry name" value="PROKAR_LIPOPROTEIN"/>
    <property type="match status" value="1"/>
</dbReference>
<proteinExistence type="inferred from homology"/>
<comment type="similarity">
    <text evidence="2">Belongs to the membrane fusion protein (MFP) (TC 8.A.1) family.</text>
</comment>
<dbReference type="SUPFAM" id="SSF111369">
    <property type="entry name" value="HlyD-like secretion proteins"/>
    <property type="match status" value="1"/>
</dbReference>
<dbReference type="Gene3D" id="2.40.50.100">
    <property type="match status" value="1"/>
</dbReference>
<evidence type="ECO:0000256" key="1">
    <source>
        <dbReference type="ARBA" id="ARBA00004196"/>
    </source>
</evidence>
<reference evidence="9 10" key="1">
    <citation type="submission" date="2020-12" db="EMBL/GenBank/DDBJ databases">
        <title>Sulforoseuscoccus oceanibium gen. nov., sp. nov., a representative of the phylum Verrucomicrobia with special cytoplasmic membrane, and proposal of Sulforoseuscoccusaceae fam. nov.</title>
        <authorList>
            <person name="Xi F."/>
        </authorList>
    </citation>
    <scope>NUCLEOTIDE SEQUENCE [LARGE SCALE GENOMIC DNA]</scope>
    <source>
        <strain evidence="9 10">T37</strain>
    </source>
</reference>
<evidence type="ECO:0000256" key="2">
    <source>
        <dbReference type="ARBA" id="ARBA00009477"/>
    </source>
</evidence>
<evidence type="ECO:0000259" key="8">
    <source>
        <dbReference type="Pfam" id="PF25967"/>
    </source>
</evidence>
<dbReference type="InterPro" id="IPR058625">
    <property type="entry name" value="MdtA-like_BSH"/>
</dbReference>
<feature type="coiled-coil region" evidence="3">
    <location>
        <begin position="109"/>
        <end position="166"/>
    </location>
</feature>
<dbReference type="Gene3D" id="2.40.420.20">
    <property type="match status" value="1"/>
</dbReference>
<evidence type="ECO:0000256" key="4">
    <source>
        <dbReference type="SAM" id="MobiDB-lite"/>
    </source>
</evidence>
<dbReference type="Pfam" id="PF25944">
    <property type="entry name" value="Beta-barrel_RND"/>
    <property type="match status" value="1"/>
</dbReference>
<dbReference type="EMBL" id="CP066776">
    <property type="protein sequence ID" value="QQL45332.1"/>
    <property type="molecule type" value="Genomic_DNA"/>
</dbReference>
<dbReference type="NCBIfam" id="TIGR01730">
    <property type="entry name" value="RND_mfp"/>
    <property type="match status" value="1"/>
</dbReference>
<feature type="domain" description="Multidrug resistance protein MdtA-like alpha-helical hairpin" evidence="5">
    <location>
        <begin position="130"/>
        <end position="170"/>
    </location>
</feature>
<dbReference type="InterPro" id="IPR058626">
    <property type="entry name" value="MdtA-like_b-barrel"/>
</dbReference>
<dbReference type="Pfam" id="PF25917">
    <property type="entry name" value="BSH_RND"/>
    <property type="match status" value="1"/>
</dbReference>
<dbReference type="GO" id="GO:0030313">
    <property type="term" value="C:cell envelope"/>
    <property type="evidence" value="ECO:0007669"/>
    <property type="project" value="UniProtKB-SubCell"/>
</dbReference>
<evidence type="ECO:0000259" key="5">
    <source>
        <dbReference type="Pfam" id="PF25876"/>
    </source>
</evidence>
<dbReference type="Gene3D" id="2.40.30.170">
    <property type="match status" value="1"/>
</dbReference>
<evidence type="ECO:0000256" key="3">
    <source>
        <dbReference type="SAM" id="Coils"/>
    </source>
</evidence>
<evidence type="ECO:0000313" key="10">
    <source>
        <dbReference type="Proteomes" id="UP000475117"/>
    </source>
</evidence>
<feature type="domain" description="Multidrug resistance protein MdtA-like C-terminal permuted SH3" evidence="8">
    <location>
        <begin position="302"/>
        <end position="374"/>
    </location>
</feature>
<name>A0A6B3L7U0_9BACT</name>
<sequence length="409" mass="44746">MTRQHIIVSLAAVAAVFTICGCGGKNEYAPPPTAPPVTVTTPEIRDEVVYRTFPATTAGVAEVDIRARVRGVLEERTFQEGAVVKEGERLFLIEQDQYEAAVQAATADVSRAKAALDLAKTNLGRLQRAGARAVSELDIETAQAQVAEAQAVLNQAEAKLDTAKLDLSYTDIKAPVSGRMSRALVDIGNLVGNNEATLLTTIINDEEIRVFFEVPERQMLEFYRYRANKAAEGINNKDVIEKVRLELADGTIYGELGEIDFIDNRVDESSRTASIRAIFPNPEYKLASGLFATIGYPEKIKDAVLIPALAVMQDLEGDFVWVVDESDTVRLRRVETGAVVTVKSDDPNVPNRREVIIQKGLGKDDRVIVAGLQRARDGSQVTPTMAENNAVKPEQPAELKLQKEQATQQ</sequence>
<comment type="subcellular location">
    <subcellularLocation>
        <location evidence="1">Cell envelope</location>
    </subcellularLocation>
</comment>
<dbReference type="GO" id="GO:0022857">
    <property type="term" value="F:transmembrane transporter activity"/>
    <property type="evidence" value="ECO:0007669"/>
    <property type="project" value="InterPro"/>
</dbReference>
<dbReference type="GO" id="GO:0005886">
    <property type="term" value="C:plasma membrane"/>
    <property type="evidence" value="ECO:0007669"/>
    <property type="project" value="TreeGrafter"/>
</dbReference>
<dbReference type="InterPro" id="IPR006143">
    <property type="entry name" value="RND_pump_MFP"/>
</dbReference>
<feature type="region of interest" description="Disordered" evidence="4">
    <location>
        <begin position="378"/>
        <end position="409"/>
    </location>
</feature>
<dbReference type="Pfam" id="PF25876">
    <property type="entry name" value="HH_MFP_RND"/>
    <property type="match status" value="1"/>
</dbReference>
<evidence type="ECO:0000259" key="7">
    <source>
        <dbReference type="Pfam" id="PF25944"/>
    </source>
</evidence>
<dbReference type="AlphaFoldDB" id="A0A6B3L7U0"/>
<dbReference type="Proteomes" id="UP000475117">
    <property type="component" value="Chromosome"/>
</dbReference>
<protein>
    <submittedName>
        <fullName evidence="9">Efflux RND transporter periplasmic adaptor subunit</fullName>
    </submittedName>
</protein>
<dbReference type="Pfam" id="PF25967">
    <property type="entry name" value="RND-MFP_C"/>
    <property type="match status" value="1"/>
</dbReference>
<dbReference type="KEGG" id="soa:G3M56_001715"/>
<gene>
    <name evidence="9" type="ORF">G3M56_001715</name>
</gene>
<feature type="domain" description="Multidrug resistance protein MdtA-like barrel-sandwich hybrid" evidence="6">
    <location>
        <begin position="62"/>
        <end position="202"/>
    </location>
</feature>
<feature type="domain" description="Multidrug resistance protein MdtA-like beta-barrel" evidence="7">
    <location>
        <begin position="209"/>
        <end position="294"/>
    </location>
</feature>
<evidence type="ECO:0000259" key="6">
    <source>
        <dbReference type="Pfam" id="PF25917"/>
    </source>
</evidence>
<dbReference type="GO" id="GO:0046677">
    <property type="term" value="P:response to antibiotic"/>
    <property type="evidence" value="ECO:0007669"/>
    <property type="project" value="TreeGrafter"/>
</dbReference>
<dbReference type="InterPro" id="IPR058624">
    <property type="entry name" value="MdtA-like_HH"/>
</dbReference>
<accession>A0A6B3L7U0</accession>
<evidence type="ECO:0000313" key="9">
    <source>
        <dbReference type="EMBL" id="QQL45332.1"/>
    </source>
</evidence>
<keyword evidence="10" id="KW-1185">Reference proteome</keyword>